<dbReference type="PANTHER" id="PTHR12544">
    <property type="entry name" value="GLUTAMINASE"/>
    <property type="match status" value="1"/>
</dbReference>
<evidence type="ECO:0000256" key="3">
    <source>
        <dbReference type="ARBA" id="ARBA00012918"/>
    </source>
</evidence>
<organism evidence="7 8">
    <name type="scientific">Mycobacterium aquaticum</name>
    <dbReference type="NCBI Taxonomy" id="1927124"/>
    <lineage>
        <taxon>Bacteria</taxon>
        <taxon>Bacillati</taxon>
        <taxon>Actinomycetota</taxon>
        <taxon>Actinomycetes</taxon>
        <taxon>Mycobacteriales</taxon>
        <taxon>Mycobacteriaceae</taxon>
        <taxon>Mycobacterium</taxon>
    </lineage>
</organism>
<evidence type="ECO:0000256" key="2">
    <source>
        <dbReference type="ARBA" id="ARBA00011881"/>
    </source>
</evidence>
<feature type="binding site" evidence="6">
    <location>
        <position position="57"/>
    </location>
    <ligand>
        <name>substrate</name>
    </ligand>
</feature>
<evidence type="ECO:0000256" key="6">
    <source>
        <dbReference type="HAMAP-Rule" id="MF_00313"/>
    </source>
</evidence>
<dbReference type="HAMAP" id="MF_00313">
    <property type="entry name" value="Glutaminase"/>
    <property type="match status" value="1"/>
</dbReference>
<dbReference type="InterPro" id="IPR012338">
    <property type="entry name" value="Beta-lactam/transpept-like"/>
</dbReference>
<evidence type="ECO:0000256" key="5">
    <source>
        <dbReference type="ARBA" id="ARBA00049534"/>
    </source>
</evidence>
<keyword evidence="4 6" id="KW-0378">Hydrolase</keyword>
<dbReference type="GO" id="GO:0006543">
    <property type="term" value="P:L-glutamine catabolic process"/>
    <property type="evidence" value="ECO:0007669"/>
    <property type="project" value="TreeGrafter"/>
</dbReference>
<dbReference type="InterPro" id="IPR015868">
    <property type="entry name" value="Glutaminase"/>
</dbReference>
<dbReference type="Proteomes" id="UP000192448">
    <property type="component" value="Unassembled WGS sequence"/>
</dbReference>
<feature type="binding site" evidence="6">
    <location>
        <position position="157"/>
    </location>
    <ligand>
        <name>substrate</name>
    </ligand>
</feature>
<dbReference type="PANTHER" id="PTHR12544:SF29">
    <property type="entry name" value="GLUTAMINASE"/>
    <property type="match status" value="1"/>
</dbReference>
<proteinExistence type="inferred from homology"/>
<comment type="subunit">
    <text evidence="2 6">Homotetramer.</text>
</comment>
<comment type="caution">
    <text evidence="7">The sequence shown here is derived from an EMBL/GenBank/DDBJ whole genome shotgun (WGS) entry which is preliminary data.</text>
</comment>
<dbReference type="GO" id="GO:0006537">
    <property type="term" value="P:glutamate biosynthetic process"/>
    <property type="evidence" value="ECO:0007669"/>
    <property type="project" value="TreeGrafter"/>
</dbReference>
<dbReference type="EC" id="3.5.1.2" evidence="3 6"/>
<reference evidence="7 8" key="1">
    <citation type="submission" date="2017-02" db="EMBL/GenBank/DDBJ databases">
        <title>The new phylogeny of genus Mycobacterium.</title>
        <authorList>
            <person name="Tortoli E."/>
            <person name="Trovato A."/>
            <person name="Cirillo D.M."/>
        </authorList>
    </citation>
    <scope>NUCLEOTIDE SEQUENCE [LARGE SCALE GENOMIC DNA]</scope>
    <source>
        <strain evidence="7 8">RW6</strain>
    </source>
</reference>
<keyword evidence="6" id="KW-0007">Acetylation</keyword>
<evidence type="ECO:0000256" key="1">
    <source>
        <dbReference type="ARBA" id="ARBA00011076"/>
    </source>
</evidence>
<feature type="binding site" evidence="6">
    <location>
        <position position="229"/>
    </location>
    <ligand>
        <name>substrate</name>
    </ligand>
</feature>
<gene>
    <name evidence="6" type="primary">glsA</name>
    <name evidence="7" type="ORF">BST13_03465</name>
</gene>
<feature type="binding site" evidence="6">
    <location>
        <position position="106"/>
    </location>
    <ligand>
        <name>substrate</name>
    </ligand>
</feature>
<protein>
    <recommendedName>
        <fullName evidence="3 6">Glutaminase</fullName>
        <ecNumber evidence="3 6">3.5.1.2</ecNumber>
    </recommendedName>
</protein>
<keyword evidence="8" id="KW-1185">Reference proteome</keyword>
<comment type="caution">
    <text evidence="6">Lacks conserved residue(s) required for the propagation of feature annotation.</text>
</comment>
<dbReference type="SUPFAM" id="SSF56601">
    <property type="entry name" value="beta-lactamase/transpeptidase-like"/>
    <property type="match status" value="1"/>
</dbReference>
<name>A0A1X0BAP9_9MYCO</name>
<evidence type="ECO:0000313" key="8">
    <source>
        <dbReference type="Proteomes" id="UP000192448"/>
    </source>
</evidence>
<dbReference type="NCBIfam" id="TIGR03814">
    <property type="entry name" value="Gln_ase"/>
    <property type="match status" value="1"/>
</dbReference>
<accession>A0A1X0BAP9</accession>
<dbReference type="STRING" id="1927124.BST13_03465"/>
<feature type="binding site" evidence="6">
    <location>
        <position position="181"/>
    </location>
    <ligand>
        <name>substrate</name>
    </ligand>
</feature>
<evidence type="ECO:0000256" key="4">
    <source>
        <dbReference type="ARBA" id="ARBA00022801"/>
    </source>
</evidence>
<sequence length="293" mass="30275">MHAAAERGRQAACDGLVSTQIPALADVPATKFAMAVAGVDGTLLHTGDSAEVFSIQSLSKLFALCALLGYDRGAWQDIGWGPTNAGYGSVADLERSHGKPANPFVNSGAIVVTDRLIIHAGDATAATIALLRNADASAVFESDARTASSEYLTGHRNSAIAHVLAEHGHLQNPIDDVLRQYFAQCAITADVRALARAALFLADRSAAACVLDEDSVRRVNAVLLTSGMYGAAGDIAYRIGLPAKSGIGGGVLAIMPGHGVICVWSPPLDAAGNSAGGVAAIEEFARLARWSVF</sequence>
<comment type="catalytic activity">
    <reaction evidence="5 6">
        <text>L-glutamine + H2O = L-glutamate + NH4(+)</text>
        <dbReference type="Rhea" id="RHEA:15889"/>
        <dbReference type="ChEBI" id="CHEBI:15377"/>
        <dbReference type="ChEBI" id="CHEBI:28938"/>
        <dbReference type="ChEBI" id="CHEBI:29985"/>
        <dbReference type="ChEBI" id="CHEBI:58359"/>
        <dbReference type="EC" id="3.5.1.2"/>
    </reaction>
</comment>
<evidence type="ECO:0000313" key="7">
    <source>
        <dbReference type="EMBL" id="ORA39422.1"/>
    </source>
</evidence>
<feature type="binding site" evidence="6">
    <location>
        <position position="150"/>
    </location>
    <ligand>
        <name>substrate</name>
    </ligand>
</feature>
<dbReference type="EMBL" id="MVHF01000002">
    <property type="protein sequence ID" value="ORA39422.1"/>
    <property type="molecule type" value="Genomic_DNA"/>
</dbReference>
<dbReference type="AlphaFoldDB" id="A0A1X0BAP9"/>
<dbReference type="GO" id="GO:0004359">
    <property type="term" value="F:glutaminase activity"/>
    <property type="evidence" value="ECO:0007669"/>
    <property type="project" value="UniProtKB-UniRule"/>
</dbReference>
<dbReference type="Gene3D" id="3.40.710.10">
    <property type="entry name" value="DD-peptidase/beta-lactamase superfamily"/>
    <property type="match status" value="1"/>
</dbReference>
<comment type="similarity">
    <text evidence="1 6">Belongs to the glutaminase family.</text>
</comment>
<dbReference type="Pfam" id="PF04960">
    <property type="entry name" value="Glutaminase"/>
    <property type="match status" value="1"/>
</dbReference>